<feature type="chain" id="PRO_5035168705" evidence="1">
    <location>
        <begin position="33"/>
        <end position="169"/>
    </location>
</feature>
<protein>
    <submittedName>
        <fullName evidence="2">Uncharacterized protein</fullName>
    </submittedName>
</protein>
<dbReference type="EMBL" id="JAAALK010000081">
    <property type="protein sequence ID" value="KAG8089418.1"/>
    <property type="molecule type" value="Genomic_DNA"/>
</dbReference>
<dbReference type="PANTHER" id="PTHR31676">
    <property type="entry name" value="T31J12.3 PROTEIN-RELATED"/>
    <property type="match status" value="1"/>
</dbReference>
<reference evidence="2" key="1">
    <citation type="journal article" date="2021" name="bioRxiv">
        <title>Whole Genome Assembly and Annotation of Northern Wild Rice, Zizania palustris L., Supports a Whole Genome Duplication in the Zizania Genus.</title>
        <authorList>
            <person name="Haas M."/>
            <person name="Kono T."/>
            <person name="Macchietto M."/>
            <person name="Millas R."/>
            <person name="McGilp L."/>
            <person name="Shao M."/>
            <person name="Duquette J."/>
            <person name="Hirsch C.N."/>
            <person name="Kimball J."/>
        </authorList>
    </citation>
    <scope>NUCLEOTIDE SEQUENCE</scope>
    <source>
        <tissue evidence="2">Fresh leaf tissue</tissue>
    </source>
</reference>
<organism evidence="2 3">
    <name type="scientific">Zizania palustris</name>
    <name type="common">Northern wild rice</name>
    <dbReference type="NCBI Taxonomy" id="103762"/>
    <lineage>
        <taxon>Eukaryota</taxon>
        <taxon>Viridiplantae</taxon>
        <taxon>Streptophyta</taxon>
        <taxon>Embryophyta</taxon>
        <taxon>Tracheophyta</taxon>
        <taxon>Spermatophyta</taxon>
        <taxon>Magnoliopsida</taxon>
        <taxon>Liliopsida</taxon>
        <taxon>Poales</taxon>
        <taxon>Poaceae</taxon>
        <taxon>BOP clade</taxon>
        <taxon>Oryzoideae</taxon>
        <taxon>Oryzeae</taxon>
        <taxon>Zizaniinae</taxon>
        <taxon>Zizania</taxon>
    </lineage>
</organism>
<dbReference type="PANTHER" id="PTHR31676:SF92">
    <property type="entry name" value="XYLANASE INHIBITOR C-TERMINAL DOMAIN-CONTAINING PROTEIN"/>
    <property type="match status" value="1"/>
</dbReference>
<feature type="signal peptide" evidence="1">
    <location>
        <begin position="1"/>
        <end position="32"/>
    </location>
</feature>
<dbReference type="OrthoDB" id="674545at2759"/>
<dbReference type="Proteomes" id="UP000729402">
    <property type="component" value="Unassembled WGS sequence"/>
</dbReference>
<sequence length="169" mass="17796">MLVPPAMASHCLVVAVAVAVVLVASVLHAAAAATTTMGGNNSTEAAAATTTTAYDVLEKNNLPRGILPQGVQSYVLRPDGSMEVTLPGECNFFVDLGGGNRYKLRYGATVGGIVQAGSIREAYGVRMQVEYAWLGFNGVRRSGDQLELQVQEFTQSFPVGKFAVSPKCN</sequence>
<keyword evidence="1" id="KW-0732">Signal</keyword>
<evidence type="ECO:0000256" key="1">
    <source>
        <dbReference type="SAM" id="SignalP"/>
    </source>
</evidence>
<accession>A0A8J5WIH7</accession>
<dbReference type="AlphaFoldDB" id="A0A8J5WIH7"/>
<dbReference type="InterPro" id="IPR007493">
    <property type="entry name" value="DUF538"/>
</dbReference>
<proteinExistence type="predicted"/>
<keyword evidence="3" id="KW-1185">Reference proteome</keyword>
<gene>
    <name evidence="2" type="ORF">GUJ93_ZPchr0011g28337</name>
</gene>
<name>A0A8J5WIH7_ZIZPA</name>
<dbReference type="Pfam" id="PF04398">
    <property type="entry name" value="DUF538"/>
    <property type="match status" value="1"/>
</dbReference>
<evidence type="ECO:0000313" key="2">
    <source>
        <dbReference type="EMBL" id="KAG8089418.1"/>
    </source>
</evidence>
<evidence type="ECO:0000313" key="3">
    <source>
        <dbReference type="Proteomes" id="UP000729402"/>
    </source>
</evidence>
<reference evidence="2" key="2">
    <citation type="submission" date="2021-02" db="EMBL/GenBank/DDBJ databases">
        <authorList>
            <person name="Kimball J.A."/>
            <person name="Haas M.W."/>
            <person name="Macchietto M."/>
            <person name="Kono T."/>
            <person name="Duquette J."/>
            <person name="Shao M."/>
        </authorList>
    </citation>
    <scope>NUCLEOTIDE SEQUENCE</scope>
    <source>
        <tissue evidence="2">Fresh leaf tissue</tissue>
    </source>
</reference>
<comment type="caution">
    <text evidence="2">The sequence shown here is derived from an EMBL/GenBank/DDBJ whole genome shotgun (WGS) entry which is preliminary data.</text>
</comment>